<protein>
    <recommendedName>
        <fullName evidence="3">Transposase</fullName>
    </recommendedName>
</protein>
<evidence type="ECO:0008006" key="3">
    <source>
        <dbReference type="Google" id="ProtNLM"/>
    </source>
</evidence>
<sequence>MSASPEELIAINSLLIQREAELARVHITESRINELLGENYPFEAPSVTLPSSIKKKAAKPKKSKAKQVAFKPRRLNPDEVAYQITWTEKGQTSEQNATDLKHLNSLLHEPLPGMKLLKVQTIDIDGAPVETLYDATF</sequence>
<dbReference type="RefSeq" id="WP_308949371.1">
    <property type="nucleotide sequence ID" value="NZ_JARXHW010000011.1"/>
</dbReference>
<dbReference type="EMBL" id="JARXHW010000011">
    <property type="protein sequence ID" value="MDQ8207235.1"/>
    <property type="molecule type" value="Genomic_DNA"/>
</dbReference>
<name>A0ABU1ASU9_9BACT</name>
<accession>A0ABU1ASU9</accession>
<evidence type="ECO:0000313" key="2">
    <source>
        <dbReference type="Proteomes" id="UP001225316"/>
    </source>
</evidence>
<keyword evidence="2" id="KW-1185">Reference proteome</keyword>
<gene>
    <name evidence="1" type="ORF">QEH52_06935</name>
</gene>
<comment type="caution">
    <text evidence="1">The sequence shown here is derived from an EMBL/GenBank/DDBJ whole genome shotgun (WGS) entry which is preliminary data.</text>
</comment>
<reference evidence="1 2" key="1">
    <citation type="submission" date="2023-04" db="EMBL/GenBank/DDBJ databases">
        <title>A novel bacteria isolated from coastal sediment.</title>
        <authorList>
            <person name="Liu X.-J."/>
            <person name="Du Z.-J."/>
        </authorList>
    </citation>
    <scope>NUCLEOTIDE SEQUENCE [LARGE SCALE GENOMIC DNA]</scope>
    <source>
        <strain evidence="1 2">SDUM461003</strain>
    </source>
</reference>
<dbReference type="Proteomes" id="UP001225316">
    <property type="component" value="Unassembled WGS sequence"/>
</dbReference>
<organism evidence="1 2">
    <name type="scientific">Thalassobacterium maritimum</name>
    <dbReference type="NCBI Taxonomy" id="3041265"/>
    <lineage>
        <taxon>Bacteria</taxon>
        <taxon>Pseudomonadati</taxon>
        <taxon>Verrucomicrobiota</taxon>
        <taxon>Opitutia</taxon>
        <taxon>Puniceicoccales</taxon>
        <taxon>Coraliomargaritaceae</taxon>
        <taxon>Thalassobacterium</taxon>
    </lineage>
</organism>
<evidence type="ECO:0000313" key="1">
    <source>
        <dbReference type="EMBL" id="MDQ8207235.1"/>
    </source>
</evidence>
<proteinExistence type="predicted"/>